<evidence type="ECO:0000313" key="1">
    <source>
        <dbReference type="EMBL" id="KAJ8675440.1"/>
    </source>
</evidence>
<organism evidence="1 2">
    <name type="scientific">Eretmocerus hayati</name>
    <dbReference type="NCBI Taxonomy" id="131215"/>
    <lineage>
        <taxon>Eukaryota</taxon>
        <taxon>Metazoa</taxon>
        <taxon>Ecdysozoa</taxon>
        <taxon>Arthropoda</taxon>
        <taxon>Hexapoda</taxon>
        <taxon>Insecta</taxon>
        <taxon>Pterygota</taxon>
        <taxon>Neoptera</taxon>
        <taxon>Endopterygota</taxon>
        <taxon>Hymenoptera</taxon>
        <taxon>Apocrita</taxon>
        <taxon>Proctotrupomorpha</taxon>
        <taxon>Chalcidoidea</taxon>
        <taxon>Aphelinidae</taxon>
        <taxon>Aphelininae</taxon>
        <taxon>Eretmocerus</taxon>
    </lineage>
</organism>
<reference evidence="1" key="1">
    <citation type="submission" date="2023-04" db="EMBL/GenBank/DDBJ databases">
        <title>A chromosome-level genome assembly of the parasitoid wasp Eretmocerus hayati.</title>
        <authorList>
            <person name="Zhong Y."/>
            <person name="Liu S."/>
            <person name="Liu Y."/>
        </authorList>
    </citation>
    <scope>NUCLEOTIDE SEQUENCE</scope>
    <source>
        <strain evidence="1">ZJU_SS_LIU_2023</strain>
    </source>
</reference>
<accession>A0ACC2NW59</accession>
<evidence type="ECO:0000313" key="2">
    <source>
        <dbReference type="Proteomes" id="UP001239111"/>
    </source>
</evidence>
<keyword evidence="2" id="KW-1185">Reference proteome</keyword>
<sequence length="170" mass="19408">MNLNRSGAQNSKSGNESDPADAQNSRSEDESHYSAESDGEDSEIPQIRQWSLDSRIPDKHLSPLLYILRQRLLPQSPKTAKTFLGTTKAVYEIEITIIDSKNCDGEFAYFGIEERLEAYMNVNLHPDLIRYLDSNIDGLKLHKSSPQSMWAHFCKVFSVPDVYKVLDWQL</sequence>
<gene>
    <name evidence="1" type="ORF">QAD02_011226</name>
</gene>
<dbReference type="EMBL" id="CM056742">
    <property type="protein sequence ID" value="KAJ8675440.1"/>
    <property type="molecule type" value="Genomic_DNA"/>
</dbReference>
<name>A0ACC2NW59_9HYME</name>
<proteinExistence type="predicted"/>
<dbReference type="Proteomes" id="UP001239111">
    <property type="component" value="Chromosome 2"/>
</dbReference>
<comment type="caution">
    <text evidence="1">The sequence shown here is derived from an EMBL/GenBank/DDBJ whole genome shotgun (WGS) entry which is preliminary data.</text>
</comment>
<protein>
    <submittedName>
        <fullName evidence="1">Uncharacterized protein</fullName>
    </submittedName>
</protein>